<dbReference type="Gene3D" id="1.10.437.10">
    <property type="entry name" value="Blc2-like"/>
    <property type="match status" value="1"/>
</dbReference>
<feature type="compositionally biased region" description="Polar residues" evidence="1">
    <location>
        <begin position="20"/>
        <end position="34"/>
    </location>
</feature>
<feature type="region of interest" description="Disordered" evidence="1">
    <location>
        <begin position="1"/>
        <end position="81"/>
    </location>
</feature>
<comment type="caution">
    <text evidence="2">The sequence shown here is derived from an EMBL/GenBank/DDBJ whole genome shotgun (WGS) entry which is preliminary data.</text>
</comment>
<dbReference type="VEuPathDB" id="VectorBase:LOC119178778"/>
<dbReference type="InterPro" id="IPR036834">
    <property type="entry name" value="Bcl-2-like_sf"/>
</dbReference>
<feature type="compositionally biased region" description="Basic and acidic residues" evidence="1">
    <location>
        <begin position="38"/>
        <end position="48"/>
    </location>
</feature>
<evidence type="ECO:0000256" key="1">
    <source>
        <dbReference type="SAM" id="MobiDB-lite"/>
    </source>
</evidence>
<keyword evidence="3" id="KW-1185">Reference proteome</keyword>
<gene>
    <name evidence="2" type="ORF">HPB51_010296</name>
</gene>
<feature type="compositionally biased region" description="Low complexity" evidence="1">
    <location>
        <begin position="1"/>
        <end position="12"/>
    </location>
</feature>
<sequence length="262" mass="27614">MKTSVAATTAATGVGGLPSDTGSQERSFANSSAVGCQAHHDDDGGECAKRRRPSSPRPPTVASEAARSVRARQSTSAVALTASRRSGGVRVCVCGEPPTAVNGNAGGAGGLSAPSSPSLGNRLTVPGSQGPRDRKYSLPLQLQRRPSLSGYAAAVESAREDARRRKFSQVGQVVSHRLSTTIGWKVYTVTTQEVADQAKSLCGRYLRAKLKQCGAVHKKLGLQRLRSVSNISVGYPTSDVAQRLRLVCSELESSHPDLYQDE</sequence>
<evidence type="ECO:0000313" key="2">
    <source>
        <dbReference type="EMBL" id="KAH8009106.1"/>
    </source>
</evidence>
<protein>
    <submittedName>
        <fullName evidence="2">Uncharacterized protein</fullName>
    </submittedName>
</protein>
<organism evidence="2 3">
    <name type="scientific">Rhipicephalus microplus</name>
    <name type="common">Cattle tick</name>
    <name type="synonym">Boophilus microplus</name>
    <dbReference type="NCBI Taxonomy" id="6941"/>
    <lineage>
        <taxon>Eukaryota</taxon>
        <taxon>Metazoa</taxon>
        <taxon>Ecdysozoa</taxon>
        <taxon>Arthropoda</taxon>
        <taxon>Chelicerata</taxon>
        <taxon>Arachnida</taxon>
        <taxon>Acari</taxon>
        <taxon>Parasitiformes</taxon>
        <taxon>Ixodida</taxon>
        <taxon>Ixodoidea</taxon>
        <taxon>Ixodidae</taxon>
        <taxon>Rhipicephalinae</taxon>
        <taxon>Rhipicephalus</taxon>
        <taxon>Boophilus</taxon>
    </lineage>
</organism>
<feature type="region of interest" description="Disordered" evidence="1">
    <location>
        <begin position="102"/>
        <end position="137"/>
    </location>
</feature>
<evidence type="ECO:0000313" key="3">
    <source>
        <dbReference type="Proteomes" id="UP000821866"/>
    </source>
</evidence>
<dbReference type="SUPFAM" id="SSF56854">
    <property type="entry name" value="Bcl-2 inhibitors of programmed cell death"/>
    <property type="match status" value="1"/>
</dbReference>
<feature type="compositionally biased region" description="Low complexity" evidence="1">
    <location>
        <begin position="61"/>
        <end position="72"/>
    </location>
</feature>
<dbReference type="EMBL" id="JABSTU010000011">
    <property type="protein sequence ID" value="KAH8009106.1"/>
    <property type="molecule type" value="Genomic_DNA"/>
</dbReference>
<accession>A0A9J6D505</accession>
<reference evidence="2" key="2">
    <citation type="submission" date="2021-09" db="EMBL/GenBank/DDBJ databases">
        <authorList>
            <person name="Jia N."/>
            <person name="Wang J."/>
            <person name="Shi W."/>
            <person name="Du L."/>
            <person name="Sun Y."/>
            <person name="Zhan W."/>
            <person name="Jiang J."/>
            <person name="Wang Q."/>
            <person name="Zhang B."/>
            <person name="Ji P."/>
            <person name="Sakyi L.B."/>
            <person name="Cui X."/>
            <person name="Yuan T."/>
            <person name="Jiang B."/>
            <person name="Yang W."/>
            <person name="Lam T.T.-Y."/>
            <person name="Chang Q."/>
            <person name="Ding S."/>
            <person name="Wang X."/>
            <person name="Zhu J."/>
            <person name="Ruan X."/>
            <person name="Zhao L."/>
            <person name="Wei J."/>
            <person name="Que T."/>
            <person name="Du C."/>
            <person name="Cheng J."/>
            <person name="Dai P."/>
            <person name="Han X."/>
            <person name="Huang E."/>
            <person name="Gao Y."/>
            <person name="Liu J."/>
            <person name="Shao H."/>
            <person name="Ye R."/>
            <person name="Li L."/>
            <person name="Wei W."/>
            <person name="Wang X."/>
            <person name="Wang C."/>
            <person name="Huo Q."/>
            <person name="Li W."/>
            <person name="Guo W."/>
            <person name="Chen H."/>
            <person name="Chen S."/>
            <person name="Zhou L."/>
            <person name="Zhou L."/>
            <person name="Ni X."/>
            <person name="Tian J."/>
            <person name="Zhou Y."/>
            <person name="Sheng Y."/>
            <person name="Liu T."/>
            <person name="Pan Y."/>
            <person name="Xia L."/>
            <person name="Li J."/>
            <person name="Zhao F."/>
            <person name="Cao W."/>
        </authorList>
    </citation>
    <scope>NUCLEOTIDE SEQUENCE</scope>
    <source>
        <strain evidence="2">Rmic-2018</strain>
        <tissue evidence="2">Larvae</tissue>
    </source>
</reference>
<feature type="compositionally biased region" description="Low complexity" evidence="1">
    <location>
        <begin position="111"/>
        <end position="121"/>
    </location>
</feature>
<dbReference type="AlphaFoldDB" id="A0A9J6D505"/>
<reference evidence="2" key="1">
    <citation type="journal article" date="2020" name="Cell">
        <title>Large-Scale Comparative Analyses of Tick Genomes Elucidate Their Genetic Diversity and Vector Capacities.</title>
        <authorList>
            <consortium name="Tick Genome and Microbiome Consortium (TIGMIC)"/>
            <person name="Jia N."/>
            <person name="Wang J."/>
            <person name="Shi W."/>
            <person name="Du L."/>
            <person name="Sun Y."/>
            <person name="Zhan W."/>
            <person name="Jiang J.F."/>
            <person name="Wang Q."/>
            <person name="Zhang B."/>
            <person name="Ji P."/>
            <person name="Bell-Sakyi L."/>
            <person name="Cui X.M."/>
            <person name="Yuan T.T."/>
            <person name="Jiang B.G."/>
            <person name="Yang W.F."/>
            <person name="Lam T.T."/>
            <person name="Chang Q.C."/>
            <person name="Ding S.J."/>
            <person name="Wang X.J."/>
            <person name="Zhu J.G."/>
            <person name="Ruan X.D."/>
            <person name="Zhao L."/>
            <person name="Wei J.T."/>
            <person name="Ye R.Z."/>
            <person name="Que T.C."/>
            <person name="Du C.H."/>
            <person name="Zhou Y.H."/>
            <person name="Cheng J.X."/>
            <person name="Dai P.F."/>
            <person name="Guo W.B."/>
            <person name="Han X.H."/>
            <person name="Huang E.J."/>
            <person name="Li L.F."/>
            <person name="Wei W."/>
            <person name="Gao Y.C."/>
            <person name="Liu J.Z."/>
            <person name="Shao H.Z."/>
            <person name="Wang X."/>
            <person name="Wang C.C."/>
            <person name="Yang T.C."/>
            <person name="Huo Q.B."/>
            <person name="Li W."/>
            <person name="Chen H.Y."/>
            <person name="Chen S.E."/>
            <person name="Zhou L.G."/>
            <person name="Ni X.B."/>
            <person name="Tian J.H."/>
            <person name="Sheng Y."/>
            <person name="Liu T."/>
            <person name="Pan Y.S."/>
            <person name="Xia L.Y."/>
            <person name="Li J."/>
            <person name="Zhao F."/>
            <person name="Cao W.C."/>
        </authorList>
    </citation>
    <scope>NUCLEOTIDE SEQUENCE</scope>
    <source>
        <strain evidence="2">Rmic-2018</strain>
    </source>
</reference>
<dbReference type="GO" id="GO:0042981">
    <property type="term" value="P:regulation of apoptotic process"/>
    <property type="evidence" value="ECO:0007669"/>
    <property type="project" value="InterPro"/>
</dbReference>
<proteinExistence type="predicted"/>
<dbReference type="Proteomes" id="UP000821866">
    <property type="component" value="Chromosome 9"/>
</dbReference>
<name>A0A9J6D505_RHIMP</name>